<sequence length="252" mass="27686">MKTKTPKKMTKNFIRLQRTLFSLSLPYALLGLAFAGQAHAQQTGAEEPTQAEEMRLPMVTVTSETEAEGASQGYKAKDSALAGFGDQPLLDTPFSVKVAPWELFFNQSFNDIGAMDRLDASVTSSAVNPGAFTNLAIRGLNLNNFNNYRYNGLRIINQQATGLENVESSPNSFSKFVLNFPNELVGSTSLSPSGLRLKLKRKRLTLGCISQPQALRSKAMNYGATQERMPRLNDPSNIGERTLTFRVAKANE</sequence>
<keyword evidence="4" id="KW-0406">Ion transport</keyword>
<dbReference type="OrthoDB" id="8732650at2"/>
<dbReference type="Gene3D" id="2.170.130.10">
    <property type="entry name" value="TonB-dependent receptor, plug domain"/>
    <property type="match status" value="1"/>
</dbReference>
<dbReference type="HOGENOM" id="CLU_1101929_0_0_6"/>
<gene>
    <name evidence="6" type="ordered locus">Nhal_1801</name>
</gene>
<dbReference type="EMBL" id="CP001798">
    <property type="protein sequence ID" value="ADE14922.1"/>
    <property type="molecule type" value="Genomic_DNA"/>
</dbReference>
<proteinExistence type="predicted"/>
<evidence type="ECO:0000256" key="3">
    <source>
        <dbReference type="ARBA" id="ARBA00023004"/>
    </source>
</evidence>
<name>D5C330_NITHN</name>
<keyword evidence="4" id="KW-0813">Transport</keyword>
<dbReference type="PANTHER" id="PTHR32552:SF68">
    <property type="entry name" value="FERRICHROME OUTER MEMBRANE TRANSPORTER_PHAGE RECEPTOR"/>
    <property type="match status" value="1"/>
</dbReference>
<keyword evidence="7" id="KW-1185">Reference proteome</keyword>
<reference evidence="7" key="1">
    <citation type="submission" date="2010-04" db="EMBL/GenBank/DDBJ databases">
        <title>Complete genome sequence of Nitrosococcus halophilus Nc4, a salt-adapted, aerobic obligate ammonia-oxidizing sulfur purple bacterium.</title>
        <authorList>
            <consortium name="US DOE Joint Genome Institute"/>
            <person name="Campbell M.A."/>
            <person name="Malfatti S.A."/>
            <person name="Chain P.S.G."/>
            <person name="Heidelberg J.F."/>
            <person name="Ward B.B."/>
            <person name="Klotz M.G."/>
        </authorList>
    </citation>
    <scope>NUCLEOTIDE SEQUENCE [LARGE SCALE GENOMIC DNA]</scope>
    <source>
        <strain evidence="7">Nc4</strain>
    </source>
</reference>
<dbReference type="Proteomes" id="UP000001844">
    <property type="component" value="Chromosome"/>
</dbReference>
<dbReference type="InterPro" id="IPR039426">
    <property type="entry name" value="TonB-dep_rcpt-like"/>
</dbReference>
<dbReference type="InterPro" id="IPR037066">
    <property type="entry name" value="Plug_dom_sf"/>
</dbReference>
<feature type="signal peptide" evidence="5">
    <location>
        <begin position="1"/>
        <end position="40"/>
    </location>
</feature>
<evidence type="ECO:0000256" key="4">
    <source>
        <dbReference type="ARBA" id="ARBA00023065"/>
    </source>
</evidence>
<keyword evidence="3" id="KW-0408">Iron</keyword>
<evidence type="ECO:0000256" key="5">
    <source>
        <dbReference type="SAM" id="SignalP"/>
    </source>
</evidence>
<keyword evidence="1" id="KW-0410">Iron transport</keyword>
<dbReference type="KEGG" id="nhl:Nhal_1801"/>
<dbReference type="PANTHER" id="PTHR32552">
    <property type="entry name" value="FERRICHROME IRON RECEPTOR-RELATED"/>
    <property type="match status" value="1"/>
</dbReference>
<dbReference type="STRING" id="472759.Nhal_1801"/>
<evidence type="ECO:0000313" key="6">
    <source>
        <dbReference type="EMBL" id="ADE14922.1"/>
    </source>
</evidence>
<dbReference type="GO" id="GO:0015344">
    <property type="term" value="F:siderophore uptake transmembrane transporter activity"/>
    <property type="evidence" value="ECO:0007669"/>
    <property type="project" value="TreeGrafter"/>
</dbReference>
<dbReference type="SUPFAM" id="SSF56935">
    <property type="entry name" value="Porins"/>
    <property type="match status" value="1"/>
</dbReference>
<feature type="chain" id="PRO_5003069346" evidence="5">
    <location>
        <begin position="41"/>
        <end position="252"/>
    </location>
</feature>
<organism evidence="6 7">
    <name type="scientific">Nitrosococcus halophilus (strain Nc4)</name>
    <dbReference type="NCBI Taxonomy" id="472759"/>
    <lineage>
        <taxon>Bacteria</taxon>
        <taxon>Pseudomonadati</taxon>
        <taxon>Pseudomonadota</taxon>
        <taxon>Gammaproteobacteria</taxon>
        <taxon>Chromatiales</taxon>
        <taxon>Chromatiaceae</taxon>
        <taxon>Nitrosococcus</taxon>
    </lineage>
</organism>
<protein>
    <submittedName>
        <fullName evidence="6">Uncharacterized protein</fullName>
    </submittedName>
</protein>
<dbReference type="RefSeq" id="WP_013032807.1">
    <property type="nucleotide sequence ID" value="NC_013960.1"/>
</dbReference>
<dbReference type="AlphaFoldDB" id="D5C330"/>
<evidence type="ECO:0000256" key="1">
    <source>
        <dbReference type="ARBA" id="ARBA00022496"/>
    </source>
</evidence>
<evidence type="ECO:0000256" key="2">
    <source>
        <dbReference type="ARBA" id="ARBA00022729"/>
    </source>
</evidence>
<dbReference type="eggNOG" id="COG1629">
    <property type="taxonomic scope" value="Bacteria"/>
</dbReference>
<accession>D5C330</accession>
<keyword evidence="2 5" id="KW-0732">Signal</keyword>
<evidence type="ECO:0000313" key="7">
    <source>
        <dbReference type="Proteomes" id="UP000001844"/>
    </source>
</evidence>
<dbReference type="GO" id="GO:0009279">
    <property type="term" value="C:cell outer membrane"/>
    <property type="evidence" value="ECO:0007669"/>
    <property type="project" value="TreeGrafter"/>
</dbReference>